<dbReference type="OrthoDB" id="690661at2759"/>
<accession>A0A6P5YKX8</accession>
<protein>
    <submittedName>
        <fullName evidence="3">Uncharacterized protein LOC111292556</fullName>
    </submittedName>
</protein>
<proteinExistence type="predicted"/>
<dbReference type="PANTHER" id="PTHR35463">
    <property type="entry name" value="TRANSMEMBRANE PROTEIN"/>
    <property type="match status" value="1"/>
</dbReference>
<dbReference type="AlphaFoldDB" id="A0A6P5YKX8"/>
<dbReference type="RefSeq" id="XP_022740731.1">
    <property type="nucleotide sequence ID" value="XM_022884996.1"/>
</dbReference>
<evidence type="ECO:0000256" key="1">
    <source>
        <dbReference type="SAM" id="SignalP"/>
    </source>
</evidence>
<sequence length="149" mass="16789">MNKSRRRSLTLFLLWLITLSHQIQSVVCEIGQYNEEKPSFYQVVSSTMSLLKKSHKNSWEKIKTIIHDFHLQFIPPNLDFRGTGTAKARVSESVGEDMKGAVKKNIGTSKLSVEETAKSAAEFAGEAAHRTAEKVKEIVSNKEESHDEL</sequence>
<keyword evidence="1" id="KW-0732">Signal</keyword>
<feature type="signal peptide" evidence="1">
    <location>
        <begin position="1"/>
        <end position="25"/>
    </location>
</feature>
<name>A0A6P5YKX8_DURZI</name>
<feature type="chain" id="PRO_5027670848" evidence="1">
    <location>
        <begin position="26"/>
        <end position="149"/>
    </location>
</feature>
<dbReference type="KEGG" id="dzi:111292556"/>
<organism evidence="2 3">
    <name type="scientific">Durio zibethinus</name>
    <name type="common">Durian</name>
    <dbReference type="NCBI Taxonomy" id="66656"/>
    <lineage>
        <taxon>Eukaryota</taxon>
        <taxon>Viridiplantae</taxon>
        <taxon>Streptophyta</taxon>
        <taxon>Embryophyta</taxon>
        <taxon>Tracheophyta</taxon>
        <taxon>Spermatophyta</taxon>
        <taxon>Magnoliopsida</taxon>
        <taxon>eudicotyledons</taxon>
        <taxon>Gunneridae</taxon>
        <taxon>Pentapetalae</taxon>
        <taxon>rosids</taxon>
        <taxon>malvids</taxon>
        <taxon>Malvales</taxon>
        <taxon>Malvaceae</taxon>
        <taxon>Helicteroideae</taxon>
        <taxon>Durio</taxon>
    </lineage>
</organism>
<evidence type="ECO:0000313" key="2">
    <source>
        <dbReference type="Proteomes" id="UP000515121"/>
    </source>
</evidence>
<dbReference type="PANTHER" id="PTHR35463:SF10">
    <property type="entry name" value="TRANSMEMBRANE PROTEIN"/>
    <property type="match status" value="1"/>
</dbReference>
<evidence type="ECO:0000313" key="3">
    <source>
        <dbReference type="RefSeq" id="XP_022740731.1"/>
    </source>
</evidence>
<reference evidence="3" key="1">
    <citation type="submission" date="2025-08" db="UniProtKB">
        <authorList>
            <consortium name="RefSeq"/>
        </authorList>
    </citation>
    <scope>IDENTIFICATION</scope>
    <source>
        <tissue evidence="3">Fruit stalk</tissue>
    </source>
</reference>
<keyword evidence="2" id="KW-1185">Reference proteome</keyword>
<dbReference type="Proteomes" id="UP000515121">
    <property type="component" value="Unplaced"/>
</dbReference>
<dbReference type="GeneID" id="111292556"/>
<gene>
    <name evidence="3" type="primary">LOC111292556</name>
</gene>